<keyword evidence="5" id="KW-0614">Plasmid</keyword>
<organism evidence="5 6">
    <name type="scientific">Rhodococcus jostii (strain RHA1)</name>
    <dbReference type="NCBI Taxonomy" id="101510"/>
    <lineage>
        <taxon>Bacteria</taxon>
        <taxon>Bacillati</taxon>
        <taxon>Actinomycetota</taxon>
        <taxon>Actinomycetes</taxon>
        <taxon>Mycobacteriales</taxon>
        <taxon>Nocardiaceae</taxon>
        <taxon>Rhodococcus</taxon>
    </lineage>
</organism>
<dbReference type="InterPro" id="IPR008920">
    <property type="entry name" value="TF_FadR/GntR_C"/>
</dbReference>
<evidence type="ECO:0000259" key="4">
    <source>
        <dbReference type="PROSITE" id="PS50949"/>
    </source>
</evidence>
<evidence type="ECO:0000256" key="1">
    <source>
        <dbReference type="ARBA" id="ARBA00023015"/>
    </source>
</evidence>
<dbReference type="Pfam" id="PF07729">
    <property type="entry name" value="FCD"/>
    <property type="match status" value="1"/>
</dbReference>
<protein>
    <submittedName>
        <fullName evidence="5">Probable transcriptional regulator, GntR family</fullName>
    </submittedName>
</protein>
<dbReference type="SUPFAM" id="SSF46785">
    <property type="entry name" value="Winged helix' DNA-binding domain"/>
    <property type="match status" value="2"/>
</dbReference>
<dbReference type="InterPro" id="IPR036390">
    <property type="entry name" value="WH_DNA-bd_sf"/>
</dbReference>
<dbReference type="OrthoDB" id="9784718at2"/>
<dbReference type="PROSITE" id="PS50949">
    <property type="entry name" value="HTH_GNTR"/>
    <property type="match status" value="2"/>
</dbReference>
<evidence type="ECO:0000256" key="3">
    <source>
        <dbReference type="ARBA" id="ARBA00023163"/>
    </source>
</evidence>
<dbReference type="Gene3D" id="1.20.120.530">
    <property type="entry name" value="GntR ligand-binding domain-like"/>
    <property type="match status" value="2"/>
</dbReference>
<reference evidence="6" key="1">
    <citation type="journal article" date="2006" name="Proc. Natl. Acad. Sci. U.S.A.">
        <title>The complete genome of Rhodococcus sp. RHA1 provides insights into a catabolic powerhouse.</title>
        <authorList>
            <person name="McLeod M.P."/>
            <person name="Warren R.L."/>
            <person name="Hsiao W.W.L."/>
            <person name="Araki N."/>
            <person name="Myhre M."/>
            <person name="Fernandes C."/>
            <person name="Miyazawa D."/>
            <person name="Wong W."/>
            <person name="Lillquist A.L."/>
            <person name="Wang D."/>
            <person name="Dosanjh M."/>
            <person name="Hara H."/>
            <person name="Petrescu A."/>
            <person name="Morin R.D."/>
            <person name="Yang G."/>
            <person name="Stott J.M."/>
            <person name="Schein J.E."/>
            <person name="Shin H."/>
            <person name="Smailus D."/>
            <person name="Siddiqui A.S."/>
            <person name="Marra M.A."/>
            <person name="Jones S.J.M."/>
            <person name="Holt R."/>
            <person name="Brinkman F.S.L."/>
            <person name="Miyauchi K."/>
            <person name="Fukuda M."/>
            <person name="Davies J.E."/>
            <person name="Mohn W.W."/>
            <person name="Eltis L.D."/>
        </authorList>
    </citation>
    <scope>NUCLEOTIDE SEQUENCE [LARGE SCALE GENOMIC DNA]</scope>
    <source>
        <strain evidence="6">RHA1</strain>
    </source>
</reference>
<dbReference type="Proteomes" id="UP000008710">
    <property type="component" value="Plasmid pRHL2"/>
</dbReference>
<dbReference type="InterPro" id="IPR036388">
    <property type="entry name" value="WH-like_DNA-bd_sf"/>
</dbReference>
<dbReference type="SUPFAM" id="SSF48008">
    <property type="entry name" value="GntR ligand-binding domain-like"/>
    <property type="match status" value="2"/>
</dbReference>
<dbReference type="GO" id="GO:0003677">
    <property type="term" value="F:DNA binding"/>
    <property type="evidence" value="ECO:0007669"/>
    <property type="project" value="UniProtKB-KW"/>
</dbReference>
<gene>
    <name evidence="5" type="ordered locus">RHA1_ro10344</name>
</gene>
<dbReference type="PANTHER" id="PTHR43537:SF24">
    <property type="entry name" value="GLUCONATE OPERON TRANSCRIPTIONAL REPRESSOR"/>
    <property type="match status" value="1"/>
</dbReference>
<dbReference type="AlphaFoldDB" id="Q0RW03"/>
<proteinExistence type="predicted"/>
<evidence type="ECO:0000313" key="5">
    <source>
        <dbReference type="EMBL" id="ABH00533.1"/>
    </source>
</evidence>
<dbReference type="SMART" id="SM00345">
    <property type="entry name" value="HTH_GNTR"/>
    <property type="match status" value="2"/>
</dbReference>
<keyword evidence="3" id="KW-0804">Transcription</keyword>
<dbReference type="InterPro" id="IPR011711">
    <property type="entry name" value="GntR_C"/>
</dbReference>
<feature type="domain" description="HTH gntR-type" evidence="4">
    <location>
        <begin position="266"/>
        <end position="336"/>
    </location>
</feature>
<accession>Q0RW03</accession>
<name>Q0RW03_RHOJR</name>
<dbReference type="PANTHER" id="PTHR43537">
    <property type="entry name" value="TRANSCRIPTIONAL REGULATOR, GNTR FAMILY"/>
    <property type="match status" value="1"/>
</dbReference>
<geneLocation type="plasmid" evidence="5 6">
    <name>pRHL2</name>
</geneLocation>
<dbReference type="KEGG" id="rha:RHA1_ro10344"/>
<dbReference type="Gene3D" id="1.10.10.10">
    <property type="entry name" value="Winged helix-like DNA-binding domain superfamily/Winged helix DNA-binding domain"/>
    <property type="match status" value="2"/>
</dbReference>
<dbReference type="EMBL" id="CP000433">
    <property type="protein sequence ID" value="ABH00533.1"/>
    <property type="molecule type" value="Genomic_DNA"/>
</dbReference>
<keyword evidence="2" id="KW-0238">DNA-binding</keyword>
<evidence type="ECO:0000313" key="6">
    <source>
        <dbReference type="Proteomes" id="UP000008710"/>
    </source>
</evidence>
<keyword evidence="1" id="KW-0805">Transcription regulation</keyword>
<dbReference type="GO" id="GO:0003700">
    <property type="term" value="F:DNA-binding transcription factor activity"/>
    <property type="evidence" value="ECO:0007669"/>
    <property type="project" value="InterPro"/>
</dbReference>
<sequence>MRKQVPHVPKDLADIRPAKHPEVKLAKVLAQRLEADIARAGWPVGEIFASEDGLRSRYGVSRAALREAIRLLEHRGFVRTRRSAPGGLVVQAPDARPVSRAMAVYLEFVGATVDDLLRARVLLEPVAARVASQHLTEDGIDYLRGCLTREQANEGFEPTGRERLHVVLGNLCGNTALTLFVDVLVELTTSYARVPTLPADPKLQELKSESDHAHGAIVDAVVSGNHILAHHRTVRHLRAVHAWLMSAKQSPIDRGSSASAPLPPTAKLAETVADRLMTEIAASGIGAGEIFGSERELQARSDVSRAVFREAVRLLEHHHVARMRRGPHGGLVITDPNPAASVEAAVTYLRYQGASAHDLQHVREVIELGALSTVAARLHEPKLRGLLEVASDSFSETVSDDLPTLFVRLADNPILLLFTQILLAAESPDFEHSVMDRETRDAYAAVLAALLDGDSARAQHRLNRHLRRTHQS</sequence>
<dbReference type="InterPro" id="IPR000524">
    <property type="entry name" value="Tscrpt_reg_HTH_GntR"/>
</dbReference>
<evidence type="ECO:0000256" key="2">
    <source>
        <dbReference type="ARBA" id="ARBA00023125"/>
    </source>
</evidence>
<feature type="domain" description="HTH gntR-type" evidence="4">
    <location>
        <begin position="23"/>
        <end position="93"/>
    </location>
</feature>
<dbReference type="HOGENOM" id="CLU_564773_0_0_11"/>
<dbReference type="Pfam" id="PF00392">
    <property type="entry name" value="GntR"/>
    <property type="match status" value="1"/>
</dbReference>
<dbReference type="SMART" id="SM00895">
    <property type="entry name" value="FCD"/>
    <property type="match status" value="2"/>
</dbReference>